<keyword evidence="2" id="KW-1185">Reference proteome</keyword>
<comment type="caution">
    <text evidence="1">The sequence shown here is derived from an EMBL/GenBank/DDBJ whole genome shotgun (WGS) entry which is preliminary data.</text>
</comment>
<accession>A0AA90R845</accession>
<evidence type="ECO:0000313" key="1">
    <source>
        <dbReference type="EMBL" id="MDQ6598071.1"/>
    </source>
</evidence>
<dbReference type="Proteomes" id="UP001178888">
    <property type="component" value="Unassembled WGS sequence"/>
</dbReference>
<dbReference type="Pfam" id="PF08863">
    <property type="entry name" value="YolD"/>
    <property type="match status" value="1"/>
</dbReference>
<name>A0AA90R845_9BACI</name>
<dbReference type="RefSeq" id="WP_308913457.1">
    <property type="nucleotide sequence ID" value="NZ_JAVGVR010000001.1"/>
</dbReference>
<evidence type="ECO:0000313" key="2">
    <source>
        <dbReference type="Proteomes" id="UP001178888"/>
    </source>
</evidence>
<gene>
    <name evidence="1" type="ORF">RCG21_17205</name>
</gene>
<dbReference type="EMBL" id="JAVGVR010000001">
    <property type="protein sequence ID" value="MDQ6598071.1"/>
    <property type="molecule type" value="Genomic_DNA"/>
</dbReference>
<sequence length="112" mass="13347">MAIRDRGKKKWQFAFGMPEHIKAQRDVWKDDERIKKPIIDTYEIDEFDQRICYAMEYRFEVKLTIWDDGITHEITGRIHYIDPITKQLRVEVKAGDFARISFEDVVGVIVVD</sequence>
<dbReference type="PANTHER" id="PTHR40051">
    <property type="entry name" value="IG HYPOTHETICAL 15966"/>
    <property type="match status" value="1"/>
</dbReference>
<reference evidence="1" key="1">
    <citation type="submission" date="2023-08" db="EMBL/GenBank/DDBJ databases">
        <title>Nitrogen cycling bacteria in agricultural field soils.</title>
        <authorList>
            <person name="Jang J."/>
        </authorList>
    </citation>
    <scope>NUCLEOTIDE SEQUENCE</scope>
    <source>
        <strain evidence="1">PS3-36</strain>
    </source>
</reference>
<dbReference type="AlphaFoldDB" id="A0AA90R845"/>
<protein>
    <submittedName>
        <fullName evidence="1">YolD-like family protein</fullName>
    </submittedName>
</protein>
<proteinExistence type="predicted"/>
<dbReference type="PANTHER" id="PTHR40051:SF1">
    <property type="entry name" value="YOLD-LIKE FAMILY PROTEIN"/>
    <property type="match status" value="1"/>
</dbReference>
<organism evidence="1 2">
    <name type="scientific">Bacillus salipaludis</name>
    <dbReference type="NCBI Taxonomy" id="2547811"/>
    <lineage>
        <taxon>Bacteria</taxon>
        <taxon>Bacillati</taxon>
        <taxon>Bacillota</taxon>
        <taxon>Bacilli</taxon>
        <taxon>Bacillales</taxon>
        <taxon>Bacillaceae</taxon>
        <taxon>Bacillus</taxon>
    </lineage>
</organism>
<dbReference type="InterPro" id="IPR014962">
    <property type="entry name" value="YolD"/>
</dbReference>